<dbReference type="Pfam" id="PF00005">
    <property type="entry name" value="ABC_tran"/>
    <property type="match status" value="1"/>
</dbReference>
<reference evidence="11" key="1">
    <citation type="journal article" date="2024" name="Gigascience">
        <title>Chromosome-level genome of the poultry shaft louse Menopon gallinae provides insight into the host-switching and adaptive evolution of parasitic lice.</title>
        <authorList>
            <person name="Xu Y."/>
            <person name="Ma L."/>
            <person name="Liu S."/>
            <person name="Liang Y."/>
            <person name="Liu Q."/>
            <person name="He Z."/>
            <person name="Tian L."/>
            <person name="Duan Y."/>
            <person name="Cai W."/>
            <person name="Li H."/>
            <person name="Song F."/>
        </authorList>
    </citation>
    <scope>NUCLEOTIDE SEQUENCE</scope>
    <source>
        <strain evidence="11">Cailab_2023a</strain>
    </source>
</reference>
<keyword evidence="6" id="KW-0067">ATP-binding</keyword>
<evidence type="ECO:0000256" key="3">
    <source>
        <dbReference type="ARBA" id="ARBA00022448"/>
    </source>
</evidence>
<evidence type="ECO:0000256" key="2">
    <source>
        <dbReference type="ARBA" id="ARBA00005814"/>
    </source>
</evidence>
<dbReference type="PROSITE" id="PS50893">
    <property type="entry name" value="ABC_TRANSPORTER_2"/>
    <property type="match status" value="1"/>
</dbReference>
<dbReference type="InterPro" id="IPR050352">
    <property type="entry name" value="ABCG_transporters"/>
</dbReference>
<dbReference type="SUPFAM" id="SSF52540">
    <property type="entry name" value="P-loop containing nucleoside triphosphate hydrolases"/>
    <property type="match status" value="1"/>
</dbReference>
<feature type="transmembrane region" description="Helical" evidence="9">
    <location>
        <begin position="531"/>
        <end position="550"/>
    </location>
</feature>
<dbReference type="PANTHER" id="PTHR48041:SF139">
    <property type="entry name" value="PROTEIN SCARLET"/>
    <property type="match status" value="1"/>
</dbReference>
<keyword evidence="8 9" id="KW-0472">Membrane</keyword>
<evidence type="ECO:0000256" key="6">
    <source>
        <dbReference type="ARBA" id="ARBA00022840"/>
    </source>
</evidence>
<dbReference type="GO" id="GO:0030659">
    <property type="term" value="C:cytoplasmic vesicle membrane"/>
    <property type="evidence" value="ECO:0007669"/>
    <property type="project" value="TreeGrafter"/>
</dbReference>
<dbReference type="GO" id="GO:0005524">
    <property type="term" value="F:ATP binding"/>
    <property type="evidence" value="ECO:0007669"/>
    <property type="project" value="UniProtKB-KW"/>
</dbReference>
<dbReference type="Pfam" id="PF19055">
    <property type="entry name" value="ABC2_membrane_7"/>
    <property type="match status" value="1"/>
</dbReference>
<dbReference type="EMBL" id="JARGDH010000003">
    <property type="protein sequence ID" value="KAL0272358.1"/>
    <property type="molecule type" value="Genomic_DNA"/>
</dbReference>
<dbReference type="GO" id="GO:0005886">
    <property type="term" value="C:plasma membrane"/>
    <property type="evidence" value="ECO:0007669"/>
    <property type="project" value="TreeGrafter"/>
</dbReference>
<proteinExistence type="inferred from homology"/>
<evidence type="ECO:0000256" key="1">
    <source>
        <dbReference type="ARBA" id="ARBA00004141"/>
    </source>
</evidence>
<evidence type="ECO:0000256" key="9">
    <source>
        <dbReference type="SAM" id="Phobius"/>
    </source>
</evidence>
<sequence length="615" mass="69954">MSEGADNSEGITITWRNLTVYASTQERKFFSRGKYVHKRIINNATGAVRAGNLVALMGPSGSGKSTLMSALANRSPHNVHIDGDIRVNGIPIGNFLNKMSGYMYQEDLFVGALTVREHLRFMAWMKLGRNKKSSEIEKMVKDLLVKVELTDSADKRIGINGHETVLSGGEKKKLAFATEMITDPKLFFCDEPTTGLDSYSAQSIVHLMKLMASQNKTVLCTIHQPSSEIFDMFSNLILLFEGRIAFIGDSKDALKHFEKYGYYCPKNYNPAEFFIKTLTTDIHNRDINRFCDEFVVSKHARDIDSFIDGVDVREPELIKKRTKSLFAADSWNGPAWTTKLYWLTRRSFLQVVRDPSVQAVRILQKLGIAFMAGLCFAKSDGLTQAGIQAVQGAIFLFVTENTFPGMYAVLSLFPQELPLFLREYRNGFYPSHLFYISKMTSLLPGLILDPFLFVVVFYWLARMRTTFYSFSMTALTAILTMNVATACGSFFSNAFESISVAMACLVPFDYMLMVTSGVFIKLSTLPRLIDWFQYFSWFMYANEVIMIVQWEGVKNISCEYTDPEIACLNDGLEVLQKFEFSPSHTYRNILAMIIMYILFHLFSCLFLWRKAKINK</sequence>
<evidence type="ECO:0000256" key="5">
    <source>
        <dbReference type="ARBA" id="ARBA00022741"/>
    </source>
</evidence>
<keyword evidence="3" id="KW-0813">Transport</keyword>
<dbReference type="InterPro" id="IPR013525">
    <property type="entry name" value="ABC2_TM"/>
</dbReference>
<dbReference type="Gene3D" id="3.40.50.300">
    <property type="entry name" value="P-loop containing nucleotide triphosphate hydrolases"/>
    <property type="match status" value="1"/>
</dbReference>
<name>A0AAW2HSL6_9NEOP</name>
<accession>A0AAW2HSL6</accession>
<dbReference type="GO" id="GO:0140359">
    <property type="term" value="F:ABC-type transporter activity"/>
    <property type="evidence" value="ECO:0007669"/>
    <property type="project" value="InterPro"/>
</dbReference>
<comment type="similarity">
    <text evidence="2">Belongs to the ABC transporter superfamily. ABCG family. Eye pigment precursor importer (TC 3.A.1.204) subfamily.</text>
</comment>
<evidence type="ECO:0000259" key="10">
    <source>
        <dbReference type="PROSITE" id="PS50893"/>
    </source>
</evidence>
<feature type="domain" description="ABC transporter" evidence="10">
    <location>
        <begin position="24"/>
        <end position="266"/>
    </location>
</feature>
<dbReference type="InterPro" id="IPR043926">
    <property type="entry name" value="ABCG_dom"/>
</dbReference>
<feature type="transmembrane region" description="Helical" evidence="9">
    <location>
        <begin position="467"/>
        <end position="491"/>
    </location>
</feature>
<comment type="subcellular location">
    <subcellularLocation>
        <location evidence="1">Membrane</location>
        <topology evidence="1">Multi-pass membrane protein</topology>
    </subcellularLocation>
</comment>
<keyword evidence="4 9" id="KW-0812">Transmembrane</keyword>
<dbReference type="InterPro" id="IPR017871">
    <property type="entry name" value="ABC_transporter-like_CS"/>
</dbReference>
<organism evidence="11">
    <name type="scientific">Menopon gallinae</name>
    <name type="common">poultry shaft louse</name>
    <dbReference type="NCBI Taxonomy" id="328185"/>
    <lineage>
        <taxon>Eukaryota</taxon>
        <taxon>Metazoa</taxon>
        <taxon>Ecdysozoa</taxon>
        <taxon>Arthropoda</taxon>
        <taxon>Hexapoda</taxon>
        <taxon>Insecta</taxon>
        <taxon>Pterygota</taxon>
        <taxon>Neoptera</taxon>
        <taxon>Paraneoptera</taxon>
        <taxon>Psocodea</taxon>
        <taxon>Troctomorpha</taxon>
        <taxon>Phthiraptera</taxon>
        <taxon>Amblycera</taxon>
        <taxon>Menoponidae</taxon>
        <taxon>Menopon</taxon>
    </lineage>
</organism>
<dbReference type="PROSITE" id="PS00211">
    <property type="entry name" value="ABC_TRANSPORTER_1"/>
    <property type="match status" value="1"/>
</dbReference>
<dbReference type="InterPro" id="IPR003593">
    <property type="entry name" value="AAA+_ATPase"/>
</dbReference>
<dbReference type="GO" id="GO:0016887">
    <property type="term" value="F:ATP hydrolysis activity"/>
    <property type="evidence" value="ECO:0007669"/>
    <property type="project" value="InterPro"/>
</dbReference>
<comment type="caution">
    <text evidence="11">The sequence shown here is derived from an EMBL/GenBank/DDBJ whole genome shotgun (WGS) entry which is preliminary data.</text>
</comment>
<evidence type="ECO:0000256" key="7">
    <source>
        <dbReference type="ARBA" id="ARBA00022989"/>
    </source>
</evidence>
<evidence type="ECO:0000313" key="11">
    <source>
        <dbReference type="EMBL" id="KAL0272358.1"/>
    </source>
</evidence>
<dbReference type="InterPro" id="IPR027417">
    <property type="entry name" value="P-loop_NTPase"/>
</dbReference>
<feature type="transmembrane region" description="Helical" evidence="9">
    <location>
        <begin position="442"/>
        <end position="460"/>
    </location>
</feature>
<protein>
    <recommendedName>
        <fullName evidence="10">ABC transporter domain-containing protein</fullName>
    </recommendedName>
</protein>
<keyword evidence="5" id="KW-0547">Nucleotide-binding</keyword>
<gene>
    <name evidence="11" type="ORF">PYX00_005360</name>
</gene>
<dbReference type="AlphaFoldDB" id="A0AAW2HSL6"/>
<evidence type="ECO:0000256" key="8">
    <source>
        <dbReference type="ARBA" id="ARBA00023136"/>
    </source>
</evidence>
<keyword evidence="7 9" id="KW-1133">Transmembrane helix</keyword>
<dbReference type="Pfam" id="PF01061">
    <property type="entry name" value="ABC2_membrane"/>
    <property type="match status" value="1"/>
</dbReference>
<dbReference type="PANTHER" id="PTHR48041">
    <property type="entry name" value="ABC TRANSPORTER G FAMILY MEMBER 28"/>
    <property type="match status" value="1"/>
</dbReference>
<dbReference type="SMART" id="SM00382">
    <property type="entry name" value="AAA"/>
    <property type="match status" value="1"/>
</dbReference>
<feature type="transmembrane region" description="Helical" evidence="9">
    <location>
        <begin position="589"/>
        <end position="608"/>
    </location>
</feature>
<dbReference type="EMBL" id="JARGDH010000003">
    <property type="protein sequence ID" value="KAL0272357.1"/>
    <property type="molecule type" value="Genomic_DNA"/>
</dbReference>
<evidence type="ECO:0000256" key="4">
    <source>
        <dbReference type="ARBA" id="ARBA00022692"/>
    </source>
</evidence>
<dbReference type="InterPro" id="IPR003439">
    <property type="entry name" value="ABC_transporter-like_ATP-bd"/>
</dbReference>
<feature type="transmembrane region" description="Helical" evidence="9">
    <location>
        <begin position="497"/>
        <end position="519"/>
    </location>
</feature>